<dbReference type="Proteomes" id="UP001166291">
    <property type="component" value="Unassembled WGS sequence"/>
</dbReference>
<dbReference type="RefSeq" id="WP_219045081.1">
    <property type="nucleotide sequence ID" value="NZ_JAHWDQ010000008.1"/>
</dbReference>
<feature type="chain" id="PRO_5047054351" evidence="1">
    <location>
        <begin position="22"/>
        <end position="399"/>
    </location>
</feature>
<comment type="caution">
    <text evidence="2">The sequence shown here is derived from an EMBL/GenBank/DDBJ whole genome shotgun (WGS) entry which is preliminary data.</text>
</comment>
<evidence type="ECO:0000313" key="3">
    <source>
        <dbReference type="Proteomes" id="UP001166291"/>
    </source>
</evidence>
<accession>A0ABS6VWV8</accession>
<keyword evidence="1" id="KW-0732">Signal</keyword>
<reference evidence="2" key="1">
    <citation type="submission" date="2021-07" db="EMBL/GenBank/DDBJ databases">
        <title>Zhongshania sp. CAU 1632 isolated from seawater.</title>
        <authorList>
            <person name="Kim W."/>
        </authorList>
    </citation>
    <scope>NUCLEOTIDE SEQUENCE</scope>
    <source>
        <strain evidence="2">CAU 1632</strain>
    </source>
</reference>
<organism evidence="2 3">
    <name type="scientific">Zhongshania aquimaris</name>
    <dbReference type="NCBI Taxonomy" id="2857107"/>
    <lineage>
        <taxon>Bacteria</taxon>
        <taxon>Pseudomonadati</taxon>
        <taxon>Pseudomonadota</taxon>
        <taxon>Gammaproteobacteria</taxon>
        <taxon>Cellvibrionales</taxon>
        <taxon>Spongiibacteraceae</taxon>
        <taxon>Zhongshania</taxon>
    </lineage>
</organism>
<protein>
    <submittedName>
        <fullName evidence="2">Uncharacterized protein</fullName>
    </submittedName>
</protein>
<sequence length="399" mass="45176">MNVKLCAGAMLASLIASLSHAEFLGYVGVQARAFPSTAADPAQGSETLSGVLSPEWYQQWNDGDDSFNIKAFYRYDSQDDERSHADLREFYWQHVGNSWELTVGVNTIFWGVTESQHLVDIINQTDFVEAPDGEDKLGQPMIHYASIQDWGVVDVFVLPTFREREFAGKEGRLRSIPITLNDAEQYQSDRKEEHIDYALRWSHYLGDWNVGLSWFNGTSREPLYLPRATAAGIALIPHYALIEQSGIDAQYVSGDWLWKLEAIYRRSIGHSLADNYAASTAGFEYTLTGINSLFWDLGLLLEYSYDSRPRPNASPFQNDIFVGGRLSLNDIASSEILFGYSQDVDDQDSRSAFMEASTRIGDSTRVTAEVFHFHGDDSLDPIYSLRRDSYIEIGLEYYY</sequence>
<evidence type="ECO:0000313" key="2">
    <source>
        <dbReference type="EMBL" id="MBW2942840.1"/>
    </source>
</evidence>
<gene>
    <name evidence="2" type="ORF">KXJ70_18725</name>
</gene>
<name>A0ABS6VWV8_9GAMM</name>
<dbReference type="EMBL" id="JAHWDQ010000008">
    <property type="protein sequence ID" value="MBW2942840.1"/>
    <property type="molecule type" value="Genomic_DNA"/>
</dbReference>
<evidence type="ECO:0000256" key="1">
    <source>
        <dbReference type="SAM" id="SignalP"/>
    </source>
</evidence>
<feature type="signal peptide" evidence="1">
    <location>
        <begin position="1"/>
        <end position="21"/>
    </location>
</feature>
<keyword evidence="3" id="KW-1185">Reference proteome</keyword>
<proteinExistence type="predicted"/>